<evidence type="ECO:0000256" key="1">
    <source>
        <dbReference type="ARBA" id="ARBA00004651"/>
    </source>
</evidence>
<feature type="transmembrane region" description="Helical" evidence="6">
    <location>
        <begin position="117"/>
        <end position="138"/>
    </location>
</feature>
<sequence>MVDPALFAAFVLAVTVLVLTPGPDMLFVMAVGAAGGPAVGLCAAAGVAAGLAVHATATAFGLAALFSAVPTLYVVVKLCGAAYLLYLGITTLRRRDEPLVRADAAGDGRGRAFRRGLLTNLLNPKVVLFNAAFLPQFVDPARGSVTTQLLVLGAAFVVVDLLVDGPIGLLAGRLGTLLAERRAAVRRLNIATGSIFIGLSARLALTR</sequence>
<keyword evidence="4 6" id="KW-1133">Transmembrane helix</keyword>
<dbReference type="Pfam" id="PF01810">
    <property type="entry name" value="LysE"/>
    <property type="match status" value="1"/>
</dbReference>
<keyword evidence="2" id="KW-1003">Cell membrane</keyword>
<organism evidence="7 8">
    <name type="scientific">Pseudonocardia cypriaca</name>
    <dbReference type="NCBI Taxonomy" id="882449"/>
    <lineage>
        <taxon>Bacteria</taxon>
        <taxon>Bacillati</taxon>
        <taxon>Actinomycetota</taxon>
        <taxon>Actinomycetes</taxon>
        <taxon>Pseudonocardiales</taxon>
        <taxon>Pseudonocardiaceae</taxon>
        <taxon>Pseudonocardia</taxon>
    </lineage>
</organism>
<feature type="transmembrane region" description="Helical" evidence="6">
    <location>
        <begin position="72"/>
        <end position="92"/>
    </location>
</feature>
<dbReference type="PANTHER" id="PTHR30086">
    <property type="entry name" value="ARGININE EXPORTER PROTEIN ARGO"/>
    <property type="match status" value="1"/>
</dbReference>
<comment type="caution">
    <text evidence="7">The sequence shown here is derived from an EMBL/GenBank/DDBJ whole genome shotgun (WGS) entry which is preliminary data.</text>
</comment>
<keyword evidence="5 6" id="KW-0472">Membrane</keyword>
<comment type="subcellular location">
    <subcellularLocation>
        <location evidence="1">Cell membrane</location>
        <topology evidence="1">Multi-pass membrane protein</topology>
    </subcellularLocation>
</comment>
<keyword evidence="8" id="KW-1185">Reference proteome</keyword>
<evidence type="ECO:0000256" key="2">
    <source>
        <dbReference type="ARBA" id="ARBA00022475"/>
    </source>
</evidence>
<dbReference type="OrthoDB" id="3175972at2"/>
<evidence type="ECO:0000313" key="7">
    <source>
        <dbReference type="EMBL" id="TQM45990.1"/>
    </source>
</evidence>
<dbReference type="InterPro" id="IPR001123">
    <property type="entry name" value="LeuE-type"/>
</dbReference>
<reference evidence="7 8" key="1">
    <citation type="submission" date="2019-06" db="EMBL/GenBank/DDBJ databases">
        <title>Sequencing the genomes of 1000 actinobacteria strains.</title>
        <authorList>
            <person name="Klenk H.-P."/>
        </authorList>
    </citation>
    <scope>NUCLEOTIDE SEQUENCE [LARGE SCALE GENOMIC DNA]</scope>
    <source>
        <strain evidence="7 8">DSM 45511</strain>
    </source>
</reference>
<dbReference type="PANTHER" id="PTHR30086:SF20">
    <property type="entry name" value="ARGININE EXPORTER PROTEIN ARGO-RELATED"/>
    <property type="match status" value="1"/>
</dbReference>
<dbReference type="EMBL" id="VFPH01000001">
    <property type="protein sequence ID" value="TQM45990.1"/>
    <property type="molecule type" value="Genomic_DNA"/>
</dbReference>
<gene>
    <name evidence="7" type="ORF">FB388_3394</name>
</gene>
<dbReference type="Proteomes" id="UP000319818">
    <property type="component" value="Unassembled WGS sequence"/>
</dbReference>
<name>A0A543GIS5_9PSEU</name>
<evidence type="ECO:0000256" key="3">
    <source>
        <dbReference type="ARBA" id="ARBA00022692"/>
    </source>
</evidence>
<feature type="transmembrane region" description="Helical" evidence="6">
    <location>
        <begin position="184"/>
        <end position="205"/>
    </location>
</feature>
<feature type="transmembrane region" description="Helical" evidence="6">
    <location>
        <begin position="38"/>
        <end position="66"/>
    </location>
</feature>
<evidence type="ECO:0000256" key="5">
    <source>
        <dbReference type="ARBA" id="ARBA00023136"/>
    </source>
</evidence>
<proteinExistence type="predicted"/>
<evidence type="ECO:0000256" key="6">
    <source>
        <dbReference type="SAM" id="Phobius"/>
    </source>
</evidence>
<protein>
    <submittedName>
        <fullName evidence="7">Threonine/homoserine/homoserine lactone efflux protein</fullName>
    </submittedName>
</protein>
<keyword evidence="3 6" id="KW-0812">Transmembrane</keyword>
<dbReference type="AlphaFoldDB" id="A0A543GIS5"/>
<dbReference type="PIRSF" id="PIRSF006324">
    <property type="entry name" value="LeuE"/>
    <property type="match status" value="1"/>
</dbReference>
<evidence type="ECO:0000313" key="8">
    <source>
        <dbReference type="Proteomes" id="UP000319818"/>
    </source>
</evidence>
<dbReference type="GO" id="GO:0005886">
    <property type="term" value="C:plasma membrane"/>
    <property type="evidence" value="ECO:0007669"/>
    <property type="project" value="UniProtKB-SubCell"/>
</dbReference>
<dbReference type="RefSeq" id="WP_142101963.1">
    <property type="nucleotide sequence ID" value="NZ_VFPH01000001.1"/>
</dbReference>
<dbReference type="GO" id="GO:0015171">
    <property type="term" value="F:amino acid transmembrane transporter activity"/>
    <property type="evidence" value="ECO:0007669"/>
    <property type="project" value="TreeGrafter"/>
</dbReference>
<feature type="transmembrane region" description="Helical" evidence="6">
    <location>
        <begin position="6"/>
        <end position="31"/>
    </location>
</feature>
<feature type="transmembrane region" description="Helical" evidence="6">
    <location>
        <begin position="150"/>
        <end position="172"/>
    </location>
</feature>
<evidence type="ECO:0000256" key="4">
    <source>
        <dbReference type="ARBA" id="ARBA00022989"/>
    </source>
</evidence>
<accession>A0A543GIS5</accession>